<dbReference type="SUPFAM" id="SSF53067">
    <property type="entry name" value="Actin-like ATPase domain"/>
    <property type="match status" value="2"/>
</dbReference>
<evidence type="ECO:0000256" key="7">
    <source>
        <dbReference type="RuleBase" id="RU003835"/>
    </source>
</evidence>
<dbReference type="PANTHER" id="PTHR21060">
    <property type="entry name" value="ACETATE KINASE"/>
    <property type="match status" value="1"/>
</dbReference>
<dbReference type="EC" id="2.7.2.1" evidence="6"/>
<reference evidence="8" key="1">
    <citation type="submission" date="2022-06" db="EMBL/GenBank/DDBJ databases">
        <title>Ornithinimicrobium JY.X270.</title>
        <authorList>
            <person name="Huang Y."/>
        </authorList>
    </citation>
    <scope>NUCLEOTIDE SEQUENCE</scope>
    <source>
        <strain evidence="8">JY.X270</strain>
    </source>
</reference>
<feature type="binding site" evidence="6">
    <location>
        <position position="23"/>
    </location>
    <ligand>
        <name>ATP</name>
        <dbReference type="ChEBI" id="CHEBI:30616"/>
    </ligand>
</feature>
<dbReference type="PIRSF" id="PIRSF000722">
    <property type="entry name" value="Acetate_prop_kin"/>
    <property type="match status" value="1"/>
</dbReference>
<feature type="binding site" evidence="6">
    <location>
        <begin position="336"/>
        <end position="340"/>
    </location>
    <ligand>
        <name>ATP</name>
        <dbReference type="ChEBI" id="CHEBI:30616"/>
    </ligand>
</feature>
<sequence>MPSDPVDPAAPVLVINAGSSSLKYQLVRADTGQSLATGLIERIGLDDGSARHTVDGTDHVTEQEVRDHAAAFELLTVQFAEHGPDLRETAPGAVGHRVVHGGAKFASTVRIDDEVLETLRRLVPLAPLHNPGNIAGIEVALETFPDLPQVAVFDTAFHQTMPAAAFTYAVPLAWRQTLNIRRYGFHGTSHAYVSRRTAELLGRPLEETNVVVLHLGNGASSCAVEGGRSVDTSMGLTPLEGLVMGTRPGDLDPGLPAHLSRVSGLTLPEFDHALNKESGLKGLAGDSDFRAIEQRRADGDEEATLAFDVVVQQLVRHLGSSALVLGRLDAVAFTAGIGENSTELRAAVLQRAGLLGIELDADANATARGETRISTTDSAVAAFVVPTNEEWEIAREAMQLLAHS</sequence>
<dbReference type="InterPro" id="IPR043129">
    <property type="entry name" value="ATPase_NBD"/>
</dbReference>
<dbReference type="GO" id="GO:0016301">
    <property type="term" value="F:kinase activity"/>
    <property type="evidence" value="ECO:0007669"/>
    <property type="project" value="UniProtKB-KW"/>
</dbReference>
<comment type="similarity">
    <text evidence="1 6 7">Belongs to the acetokinase family.</text>
</comment>
<evidence type="ECO:0000256" key="3">
    <source>
        <dbReference type="ARBA" id="ARBA00022741"/>
    </source>
</evidence>
<feature type="binding site" evidence="6">
    <location>
        <position position="16"/>
    </location>
    <ligand>
        <name>Mg(2+)</name>
        <dbReference type="ChEBI" id="CHEBI:18420"/>
    </ligand>
</feature>
<organism evidence="8 9">
    <name type="scientific">Ornithinimicrobium cryptoxanthini</name>
    <dbReference type="NCBI Taxonomy" id="2934161"/>
    <lineage>
        <taxon>Bacteria</taxon>
        <taxon>Bacillati</taxon>
        <taxon>Actinomycetota</taxon>
        <taxon>Actinomycetes</taxon>
        <taxon>Micrococcales</taxon>
        <taxon>Ornithinimicrobiaceae</taxon>
        <taxon>Ornithinimicrobium</taxon>
    </lineage>
</organism>
<comment type="pathway">
    <text evidence="6">Metabolic intermediate biosynthesis; acetyl-CoA biosynthesis; acetyl-CoA from acetate: step 1/2.</text>
</comment>
<keyword evidence="6" id="KW-0460">Magnesium</keyword>
<evidence type="ECO:0000313" key="9">
    <source>
        <dbReference type="Proteomes" id="UP001056535"/>
    </source>
</evidence>
<dbReference type="RefSeq" id="WP_252623335.1">
    <property type="nucleotide sequence ID" value="NZ_CP099490.1"/>
</dbReference>
<keyword evidence="2 6" id="KW-0808">Transferase</keyword>
<comment type="cofactor">
    <cofactor evidence="6">
        <name>Mg(2+)</name>
        <dbReference type="ChEBI" id="CHEBI:18420"/>
    </cofactor>
    <cofactor evidence="6">
        <name>Mn(2+)</name>
        <dbReference type="ChEBI" id="CHEBI:29035"/>
    </cofactor>
    <text evidence="6">Mg(2+). Can also accept Mn(2+).</text>
</comment>
<feature type="active site" description="Proton donor/acceptor" evidence="6">
    <location>
        <position position="154"/>
    </location>
</feature>
<proteinExistence type="inferred from homology"/>
<feature type="binding site" evidence="6">
    <location>
        <begin position="288"/>
        <end position="290"/>
    </location>
    <ligand>
        <name>ATP</name>
        <dbReference type="ChEBI" id="CHEBI:30616"/>
    </ligand>
</feature>
<dbReference type="NCBIfam" id="TIGR00016">
    <property type="entry name" value="ackA"/>
    <property type="match status" value="1"/>
</dbReference>
<evidence type="ECO:0000313" key="8">
    <source>
        <dbReference type="EMBL" id="USQ77773.1"/>
    </source>
</evidence>
<dbReference type="Pfam" id="PF00871">
    <property type="entry name" value="Acetate_kinase"/>
    <property type="match status" value="1"/>
</dbReference>
<dbReference type="InterPro" id="IPR000890">
    <property type="entry name" value="Aliphatic_acid_kin_short-chain"/>
</dbReference>
<dbReference type="CDD" id="cd24010">
    <property type="entry name" value="ASKHA_NBD_AcK_PK"/>
    <property type="match status" value="1"/>
</dbReference>
<feature type="binding site" evidence="6">
    <location>
        <begin position="214"/>
        <end position="218"/>
    </location>
    <ligand>
        <name>ATP</name>
        <dbReference type="ChEBI" id="CHEBI:30616"/>
    </ligand>
</feature>
<comment type="function">
    <text evidence="6">Catalyzes the formation of acetyl phosphate from acetate and ATP. Can also catalyze the reverse reaction.</text>
</comment>
<dbReference type="PROSITE" id="PS01075">
    <property type="entry name" value="ACETATE_KINASE_1"/>
    <property type="match status" value="1"/>
</dbReference>
<keyword evidence="9" id="KW-1185">Reference proteome</keyword>
<keyword evidence="3 6" id="KW-0547">Nucleotide-binding</keyword>
<keyword evidence="4 6" id="KW-0418">Kinase</keyword>
<gene>
    <name evidence="6" type="primary">ackA</name>
    <name evidence="8" type="ORF">NF557_07720</name>
</gene>
<dbReference type="PRINTS" id="PR00471">
    <property type="entry name" value="ACETATEKNASE"/>
</dbReference>
<keyword evidence="6" id="KW-0963">Cytoplasm</keyword>
<feature type="binding site" evidence="6">
    <location>
        <position position="97"/>
    </location>
    <ligand>
        <name>substrate</name>
    </ligand>
</feature>
<feature type="site" description="Transition state stabilizer" evidence="6">
    <location>
        <position position="247"/>
    </location>
</feature>
<dbReference type="EMBL" id="CP099490">
    <property type="protein sequence ID" value="USQ77773.1"/>
    <property type="molecule type" value="Genomic_DNA"/>
</dbReference>
<keyword evidence="6" id="KW-0479">Metal-binding</keyword>
<evidence type="ECO:0000256" key="1">
    <source>
        <dbReference type="ARBA" id="ARBA00008748"/>
    </source>
</evidence>
<dbReference type="InterPro" id="IPR023865">
    <property type="entry name" value="Aliphatic_acid_kinase_CS"/>
</dbReference>
<name>A0ABY4YLV4_9MICO</name>
<comment type="catalytic activity">
    <reaction evidence="6">
        <text>acetate + ATP = acetyl phosphate + ADP</text>
        <dbReference type="Rhea" id="RHEA:11352"/>
        <dbReference type="ChEBI" id="CHEBI:22191"/>
        <dbReference type="ChEBI" id="CHEBI:30089"/>
        <dbReference type="ChEBI" id="CHEBI:30616"/>
        <dbReference type="ChEBI" id="CHEBI:456216"/>
        <dbReference type="EC" id="2.7.2.1"/>
    </reaction>
</comment>
<evidence type="ECO:0000256" key="6">
    <source>
        <dbReference type="HAMAP-Rule" id="MF_00020"/>
    </source>
</evidence>
<keyword evidence="5 6" id="KW-0067">ATP-binding</keyword>
<comment type="subunit">
    <text evidence="6">Homodimer.</text>
</comment>
<comment type="subcellular location">
    <subcellularLocation>
        <location evidence="6">Cytoplasm</location>
    </subcellularLocation>
</comment>
<protein>
    <recommendedName>
        <fullName evidence="6">Acetate kinase</fullName>
        <ecNumber evidence="6">2.7.2.1</ecNumber>
    </recommendedName>
    <alternativeName>
        <fullName evidence="6">Acetokinase</fullName>
    </alternativeName>
</protein>
<evidence type="ECO:0000256" key="2">
    <source>
        <dbReference type="ARBA" id="ARBA00022679"/>
    </source>
</evidence>
<accession>A0ABY4YLV4</accession>
<evidence type="ECO:0000256" key="4">
    <source>
        <dbReference type="ARBA" id="ARBA00022777"/>
    </source>
</evidence>
<dbReference type="Gene3D" id="3.30.420.40">
    <property type="match status" value="2"/>
</dbReference>
<dbReference type="InterPro" id="IPR004372">
    <property type="entry name" value="Ac/propionate_kinase"/>
</dbReference>
<dbReference type="Proteomes" id="UP001056535">
    <property type="component" value="Chromosome"/>
</dbReference>
<feature type="site" description="Transition state stabilizer" evidence="6">
    <location>
        <position position="186"/>
    </location>
</feature>
<feature type="binding site" evidence="6">
    <location>
        <position position="389"/>
    </location>
    <ligand>
        <name>Mg(2+)</name>
        <dbReference type="ChEBI" id="CHEBI:18420"/>
    </ligand>
</feature>
<evidence type="ECO:0000256" key="5">
    <source>
        <dbReference type="ARBA" id="ARBA00022840"/>
    </source>
</evidence>
<dbReference type="HAMAP" id="MF_00020">
    <property type="entry name" value="Acetate_kinase"/>
    <property type="match status" value="1"/>
</dbReference>
<dbReference type="PANTHER" id="PTHR21060:SF15">
    <property type="entry name" value="ACETATE KINASE-RELATED"/>
    <property type="match status" value="1"/>
</dbReference>